<evidence type="ECO:0000313" key="1">
    <source>
        <dbReference type="EMBL" id="KAJ8625374.1"/>
    </source>
</evidence>
<reference evidence="1 2" key="1">
    <citation type="journal article" date="2022" name="Hortic Res">
        <title>A haplotype resolved chromosomal level avocado genome allows analysis of novel avocado genes.</title>
        <authorList>
            <person name="Nath O."/>
            <person name="Fletcher S.J."/>
            <person name="Hayward A."/>
            <person name="Shaw L.M."/>
            <person name="Masouleh A.K."/>
            <person name="Furtado A."/>
            <person name="Henry R.J."/>
            <person name="Mitter N."/>
        </authorList>
    </citation>
    <scope>NUCLEOTIDE SEQUENCE [LARGE SCALE GENOMIC DNA]</scope>
    <source>
        <strain evidence="2">cv. Hass</strain>
    </source>
</reference>
<organism evidence="1 2">
    <name type="scientific">Persea americana</name>
    <name type="common">Avocado</name>
    <dbReference type="NCBI Taxonomy" id="3435"/>
    <lineage>
        <taxon>Eukaryota</taxon>
        <taxon>Viridiplantae</taxon>
        <taxon>Streptophyta</taxon>
        <taxon>Embryophyta</taxon>
        <taxon>Tracheophyta</taxon>
        <taxon>Spermatophyta</taxon>
        <taxon>Magnoliopsida</taxon>
        <taxon>Magnoliidae</taxon>
        <taxon>Laurales</taxon>
        <taxon>Lauraceae</taxon>
        <taxon>Persea</taxon>
    </lineage>
</organism>
<accession>A0ACC2KVV4</accession>
<sequence>MESKDLYTCEHYEDVNIMPYVRWQINFNPDPSNHIIKKHTTVIENRSEQLETAFDSKAKECKEEASPNIKVGMEFETMEDVYNFYNRFGRINGMIKKRILVCSEEGERRHDKRDAFVKYRRDETRTGCTSYMRVILGMNGKYRISDFNDNHNHPLASPDKAHMLRSQRKIAIAQAAVAEDCDKSGIRPKSTYDLMSKQAGGRENVGFLPVDYKNYLRTKRMKNMESFDAAGLLGYFRKKQHAAQVYTPTIYKMFEAEHLNGLSWQVQESNDVGTVRKYCVFNRNGRKHTITFDTLDDSIACSCKRYEFVGVLCGHALMATIHVIQRIPTKCILKSWTREATSHSSNKPVGCTSGDRKADMSRRYNVLLCNFVKIASKAAESEERFLCAFKGSDSLLHDIERVPVSETTDDGSVDVDLLEVGAARGVEEVKTIDNTYEEINVVILQHIKFFVHYI</sequence>
<comment type="caution">
    <text evidence="1">The sequence shown here is derived from an EMBL/GenBank/DDBJ whole genome shotgun (WGS) entry which is preliminary data.</text>
</comment>
<dbReference type="Proteomes" id="UP001234297">
    <property type="component" value="Chromosome 11"/>
</dbReference>
<dbReference type="EMBL" id="CM056819">
    <property type="protein sequence ID" value="KAJ8625374.1"/>
    <property type="molecule type" value="Genomic_DNA"/>
</dbReference>
<keyword evidence="2" id="KW-1185">Reference proteome</keyword>
<name>A0ACC2KVV4_PERAE</name>
<proteinExistence type="predicted"/>
<protein>
    <submittedName>
        <fullName evidence="1">Uncharacterized protein</fullName>
    </submittedName>
</protein>
<evidence type="ECO:0000313" key="2">
    <source>
        <dbReference type="Proteomes" id="UP001234297"/>
    </source>
</evidence>
<gene>
    <name evidence="1" type="ORF">MRB53_033904</name>
</gene>